<dbReference type="InterPro" id="IPR056924">
    <property type="entry name" value="SH3_Tf2-1"/>
</dbReference>
<dbReference type="PANTHER" id="PTHR37984">
    <property type="entry name" value="PROTEIN CBG26694"/>
    <property type="match status" value="1"/>
</dbReference>
<dbReference type="GO" id="GO:0003723">
    <property type="term" value="F:RNA binding"/>
    <property type="evidence" value="ECO:0007669"/>
    <property type="project" value="UniProtKB-KW"/>
</dbReference>
<dbReference type="AlphaFoldDB" id="A0A9Q3DZF2"/>
<accession>A0A9Q3DZF2</accession>
<dbReference type="PANTHER" id="PTHR37984:SF5">
    <property type="entry name" value="PROTEIN NYNRIN-LIKE"/>
    <property type="match status" value="1"/>
</dbReference>
<dbReference type="SUPFAM" id="SSF53098">
    <property type="entry name" value="Ribonuclease H-like"/>
    <property type="match status" value="1"/>
</dbReference>
<dbReference type="Gene3D" id="3.30.420.10">
    <property type="entry name" value="Ribonuclease H-like superfamily/Ribonuclease H"/>
    <property type="match status" value="1"/>
</dbReference>
<comment type="caution">
    <text evidence="3">The sequence shown here is derived from an EMBL/GenBank/DDBJ whole genome shotgun (WGS) entry which is preliminary data.</text>
</comment>
<sequence>MEIYRRRNFRFSECAPEGGTPNSVDNDSERTETSILGISSSELHNVFFNAVMKTYVKQKLCGILLQLPQQKYRFPELEYQLEEPWLRDYKDKKFFLIDGLIYHREKLNSALTIVKRDHKSLILQECYDYPHMGCMGEDRTKGRLATTDWWPKWEQELSQNINTFERFQKANRKNGKTYGLLKHIEKHKHPWETINGAWVAGLVPGGKENFNGSVIIVDRFIKSITFSDRDSKFTSEFCTNLYDILGTNLSFSTTYHPQTDGLAERMIQIMEDILRTLCSYGMEYKEHEGYAHYLDTLLPAVQLAYNTSRRSTTGKTPSLVEKGWNPLLTVDHLKKNLLTIHPTAKDFHYMWKKTCVTDGKCISEAKEYNKQRWDKSHMEPDFKEGDQVLVSTLKFNNLKEPEKMRDSFLGPFIIIIMIAENAVEVKLTEEFFRKHPVFPVSLVKPYLQTEEDKFPSRKKNLTPPEIVEVEGSPGPVRKIINAMKMRLNGKDQRQYLVRFKSQKADKDKWLAEDAIPDGNLHLRRFRASRRT</sequence>
<keyword evidence="1" id="KW-0694">RNA-binding</keyword>
<evidence type="ECO:0000259" key="2">
    <source>
        <dbReference type="PROSITE" id="PS50994"/>
    </source>
</evidence>
<dbReference type="Proteomes" id="UP000765509">
    <property type="component" value="Unassembled WGS sequence"/>
</dbReference>
<evidence type="ECO:0000256" key="1">
    <source>
        <dbReference type="ARBA" id="ARBA00022884"/>
    </source>
</evidence>
<proteinExistence type="predicted"/>
<evidence type="ECO:0000313" key="4">
    <source>
        <dbReference type="Proteomes" id="UP000765509"/>
    </source>
</evidence>
<keyword evidence="4" id="KW-1185">Reference proteome</keyword>
<dbReference type="PROSITE" id="PS50994">
    <property type="entry name" value="INTEGRASE"/>
    <property type="match status" value="1"/>
</dbReference>
<dbReference type="EMBL" id="AVOT02022590">
    <property type="protein sequence ID" value="MBW0512089.1"/>
    <property type="molecule type" value="Genomic_DNA"/>
</dbReference>
<feature type="domain" description="Integrase catalytic" evidence="2">
    <location>
        <begin position="227"/>
        <end position="325"/>
    </location>
</feature>
<dbReference type="GO" id="GO:0015074">
    <property type="term" value="P:DNA integration"/>
    <property type="evidence" value="ECO:0007669"/>
    <property type="project" value="InterPro"/>
</dbReference>
<dbReference type="OrthoDB" id="2595244at2759"/>
<gene>
    <name evidence="3" type="ORF">O181_051804</name>
</gene>
<organism evidence="3 4">
    <name type="scientific">Austropuccinia psidii MF-1</name>
    <dbReference type="NCBI Taxonomy" id="1389203"/>
    <lineage>
        <taxon>Eukaryota</taxon>
        <taxon>Fungi</taxon>
        <taxon>Dikarya</taxon>
        <taxon>Basidiomycota</taxon>
        <taxon>Pucciniomycotina</taxon>
        <taxon>Pucciniomycetes</taxon>
        <taxon>Pucciniales</taxon>
        <taxon>Sphaerophragmiaceae</taxon>
        <taxon>Austropuccinia</taxon>
    </lineage>
</organism>
<dbReference type="InterPro" id="IPR036397">
    <property type="entry name" value="RNaseH_sf"/>
</dbReference>
<dbReference type="InterPro" id="IPR001584">
    <property type="entry name" value="Integrase_cat-core"/>
</dbReference>
<protein>
    <recommendedName>
        <fullName evidence="2">Integrase catalytic domain-containing protein</fullName>
    </recommendedName>
</protein>
<reference evidence="3" key="1">
    <citation type="submission" date="2021-03" db="EMBL/GenBank/DDBJ databases">
        <title>Draft genome sequence of rust myrtle Austropuccinia psidii MF-1, a brazilian biotype.</title>
        <authorList>
            <person name="Quecine M.C."/>
            <person name="Pachon D.M.R."/>
            <person name="Bonatelli M.L."/>
            <person name="Correr F.H."/>
            <person name="Franceschini L.M."/>
            <person name="Leite T.F."/>
            <person name="Margarido G.R.A."/>
            <person name="Almeida C.A."/>
            <person name="Ferrarezi J.A."/>
            <person name="Labate C.A."/>
        </authorList>
    </citation>
    <scope>NUCLEOTIDE SEQUENCE</scope>
    <source>
        <strain evidence="3">MF-1</strain>
    </source>
</reference>
<name>A0A9Q3DZF2_9BASI</name>
<dbReference type="InterPro" id="IPR012337">
    <property type="entry name" value="RNaseH-like_sf"/>
</dbReference>
<dbReference type="Gene3D" id="1.10.340.70">
    <property type="match status" value="1"/>
</dbReference>
<dbReference type="InterPro" id="IPR050951">
    <property type="entry name" value="Retrovirus_Pol_polyprotein"/>
</dbReference>
<evidence type="ECO:0000313" key="3">
    <source>
        <dbReference type="EMBL" id="MBW0512089.1"/>
    </source>
</evidence>
<dbReference type="GO" id="GO:0005634">
    <property type="term" value="C:nucleus"/>
    <property type="evidence" value="ECO:0007669"/>
    <property type="project" value="UniProtKB-ARBA"/>
</dbReference>
<dbReference type="Pfam" id="PF24626">
    <property type="entry name" value="SH3_Tf2-1"/>
    <property type="match status" value="1"/>
</dbReference>